<evidence type="ECO:0000256" key="6">
    <source>
        <dbReference type="ARBA" id="ARBA00022759"/>
    </source>
</evidence>
<sequence length="375" mass="42459">MDTQRHPNLLDPSPLLVYSKDLDLKINKRITDNNSTTAAELAAIDEAIKTIQEKKIESENIVILTDSLAATLSIKNPNKTNARQDLTESINIRANDLQEKNQTQVQICWIPAHCNIEGNEKADKQAKLGLSSKTRRKTGLGPSEVKSIINQYKNKMWQDMWTNNPKGRFFHAIAPQVDGSKKGSIVSLGVYSKDLDLKINKRITDNNSTTAAELAAIDEAIKTIQEKKIESENIVILTDSLAATLSIKNPNKTNARQDLTESINIRANDLQEKNQTQVQICWIPAHCNIEGNEKADKQAKLGLSSKTRRKTGLGPSEVKSIINQYKNKKWQDMWTNNPKGRFFHAIAPQTRRDRNQRKKTKADRQKKTETWREKE</sequence>
<dbReference type="InterPro" id="IPR002156">
    <property type="entry name" value="RNaseH_domain"/>
</dbReference>
<dbReference type="EMBL" id="RQTK01000528">
    <property type="protein sequence ID" value="RUS78168.1"/>
    <property type="molecule type" value="Genomic_DNA"/>
</dbReference>
<evidence type="ECO:0000313" key="11">
    <source>
        <dbReference type="Proteomes" id="UP000271974"/>
    </source>
</evidence>
<keyword evidence="5" id="KW-0479">Metal-binding</keyword>
<accession>A0A433T9E7</accession>
<keyword evidence="11" id="KW-1185">Reference proteome</keyword>
<evidence type="ECO:0000256" key="1">
    <source>
        <dbReference type="ARBA" id="ARBA00000077"/>
    </source>
</evidence>
<evidence type="ECO:0000256" key="5">
    <source>
        <dbReference type="ARBA" id="ARBA00022723"/>
    </source>
</evidence>
<protein>
    <recommendedName>
        <fullName evidence="3">ribonuclease H</fullName>
        <ecNumber evidence="3">3.1.26.4</ecNumber>
    </recommendedName>
</protein>
<dbReference type="AlphaFoldDB" id="A0A433T9E7"/>
<dbReference type="OrthoDB" id="6150370at2759"/>
<evidence type="ECO:0000259" key="9">
    <source>
        <dbReference type="PROSITE" id="PS50879"/>
    </source>
</evidence>
<dbReference type="SUPFAM" id="SSF53098">
    <property type="entry name" value="Ribonuclease H-like"/>
    <property type="match status" value="2"/>
</dbReference>
<keyword evidence="6" id="KW-0255">Endonuclease</keyword>
<evidence type="ECO:0000256" key="3">
    <source>
        <dbReference type="ARBA" id="ARBA00012180"/>
    </source>
</evidence>
<evidence type="ECO:0000256" key="8">
    <source>
        <dbReference type="SAM" id="MobiDB-lite"/>
    </source>
</evidence>
<evidence type="ECO:0000256" key="2">
    <source>
        <dbReference type="ARBA" id="ARBA00005300"/>
    </source>
</evidence>
<dbReference type="PANTHER" id="PTHR10642">
    <property type="entry name" value="RIBONUCLEASE H1"/>
    <property type="match status" value="1"/>
</dbReference>
<comment type="caution">
    <text evidence="10">The sequence shown here is derived from an EMBL/GenBank/DDBJ whole genome shotgun (WGS) entry which is preliminary data.</text>
</comment>
<dbReference type="PANTHER" id="PTHR10642:SF26">
    <property type="entry name" value="RIBONUCLEASE H1"/>
    <property type="match status" value="1"/>
</dbReference>
<dbReference type="Proteomes" id="UP000271974">
    <property type="component" value="Unassembled WGS sequence"/>
</dbReference>
<dbReference type="InterPro" id="IPR012337">
    <property type="entry name" value="RNaseH-like_sf"/>
</dbReference>
<evidence type="ECO:0000256" key="7">
    <source>
        <dbReference type="ARBA" id="ARBA00022801"/>
    </source>
</evidence>
<feature type="region of interest" description="Disordered" evidence="8">
    <location>
        <begin position="346"/>
        <end position="375"/>
    </location>
</feature>
<dbReference type="STRING" id="188477.A0A433T9E7"/>
<keyword evidence="7" id="KW-0378">Hydrolase</keyword>
<dbReference type="InterPro" id="IPR050092">
    <property type="entry name" value="RNase_H"/>
</dbReference>
<dbReference type="Gene3D" id="3.30.420.10">
    <property type="entry name" value="Ribonuclease H-like superfamily/Ribonuclease H"/>
    <property type="match status" value="2"/>
</dbReference>
<dbReference type="CDD" id="cd09276">
    <property type="entry name" value="Rnase_HI_RT_non_LTR"/>
    <property type="match status" value="2"/>
</dbReference>
<evidence type="ECO:0000256" key="4">
    <source>
        <dbReference type="ARBA" id="ARBA00022722"/>
    </source>
</evidence>
<feature type="compositionally biased region" description="Basic and acidic residues" evidence="8">
    <location>
        <begin position="362"/>
        <end position="375"/>
    </location>
</feature>
<organism evidence="10 11">
    <name type="scientific">Elysia chlorotica</name>
    <name type="common">Eastern emerald elysia</name>
    <name type="synonym">Sea slug</name>
    <dbReference type="NCBI Taxonomy" id="188477"/>
    <lineage>
        <taxon>Eukaryota</taxon>
        <taxon>Metazoa</taxon>
        <taxon>Spiralia</taxon>
        <taxon>Lophotrochozoa</taxon>
        <taxon>Mollusca</taxon>
        <taxon>Gastropoda</taxon>
        <taxon>Heterobranchia</taxon>
        <taxon>Euthyneura</taxon>
        <taxon>Panpulmonata</taxon>
        <taxon>Sacoglossa</taxon>
        <taxon>Placobranchoidea</taxon>
        <taxon>Plakobranchidae</taxon>
        <taxon>Elysia</taxon>
    </lineage>
</organism>
<keyword evidence="4" id="KW-0540">Nuclease</keyword>
<dbReference type="InterPro" id="IPR036397">
    <property type="entry name" value="RNaseH_sf"/>
</dbReference>
<evidence type="ECO:0000313" key="10">
    <source>
        <dbReference type="EMBL" id="RUS78168.1"/>
    </source>
</evidence>
<feature type="domain" description="RNase H type-1" evidence="9">
    <location>
        <begin position="1"/>
        <end position="131"/>
    </location>
</feature>
<dbReference type="GO" id="GO:0046872">
    <property type="term" value="F:metal ion binding"/>
    <property type="evidence" value="ECO:0007669"/>
    <property type="project" value="UniProtKB-KW"/>
</dbReference>
<comment type="similarity">
    <text evidence="2">Belongs to the RNase H family.</text>
</comment>
<gene>
    <name evidence="10" type="ORF">EGW08_014077</name>
</gene>
<dbReference type="EC" id="3.1.26.4" evidence="3"/>
<dbReference type="Pfam" id="PF00075">
    <property type="entry name" value="RNase_H"/>
    <property type="match status" value="2"/>
</dbReference>
<dbReference type="GO" id="GO:0004523">
    <property type="term" value="F:RNA-DNA hybrid ribonuclease activity"/>
    <property type="evidence" value="ECO:0007669"/>
    <property type="project" value="UniProtKB-EC"/>
</dbReference>
<dbReference type="GO" id="GO:0043137">
    <property type="term" value="P:DNA replication, removal of RNA primer"/>
    <property type="evidence" value="ECO:0007669"/>
    <property type="project" value="TreeGrafter"/>
</dbReference>
<dbReference type="PROSITE" id="PS50879">
    <property type="entry name" value="RNASE_H_1"/>
    <property type="match status" value="2"/>
</dbReference>
<name>A0A433T9E7_ELYCH</name>
<proteinExistence type="inferred from homology"/>
<dbReference type="GO" id="GO:0003676">
    <property type="term" value="F:nucleic acid binding"/>
    <property type="evidence" value="ECO:0007669"/>
    <property type="project" value="InterPro"/>
</dbReference>
<feature type="domain" description="RNase H type-1" evidence="9">
    <location>
        <begin position="169"/>
        <end position="304"/>
    </location>
</feature>
<reference evidence="10 11" key="1">
    <citation type="submission" date="2019-01" db="EMBL/GenBank/DDBJ databases">
        <title>A draft genome assembly of the solar-powered sea slug Elysia chlorotica.</title>
        <authorList>
            <person name="Cai H."/>
            <person name="Li Q."/>
            <person name="Fang X."/>
            <person name="Li J."/>
            <person name="Curtis N.E."/>
            <person name="Altenburger A."/>
            <person name="Shibata T."/>
            <person name="Feng M."/>
            <person name="Maeda T."/>
            <person name="Schwartz J.A."/>
            <person name="Shigenobu S."/>
            <person name="Lundholm N."/>
            <person name="Nishiyama T."/>
            <person name="Yang H."/>
            <person name="Hasebe M."/>
            <person name="Li S."/>
            <person name="Pierce S.K."/>
            <person name="Wang J."/>
        </authorList>
    </citation>
    <scope>NUCLEOTIDE SEQUENCE [LARGE SCALE GENOMIC DNA]</scope>
    <source>
        <strain evidence="10">EC2010</strain>
        <tissue evidence="10">Whole organism of an adult</tissue>
    </source>
</reference>
<comment type="catalytic activity">
    <reaction evidence="1">
        <text>Endonucleolytic cleavage to 5'-phosphomonoester.</text>
        <dbReference type="EC" id="3.1.26.4"/>
    </reaction>
</comment>